<protein>
    <submittedName>
        <fullName evidence="1">Uncharacterized protein</fullName>
    </submittedName>
</protein>
<evidence type="ECO:0000313" key="1">
    <source>
        <dbReference type="EMBL" id="NEU73341.1"/>
    </source>
</evidence>
<organism evidence="1 2">
    <name type="scientific">Hassallia byssoidea VB512170</name>
    <dbReference type="NCBI Taxonomy" id="1304833"/>
    <lineage>
        <taxon>Bacteria</taxon>
        <taxon>Bacillati</taxon>
        <taxon>Cyanobacteriota</taxon>
        <taxon>Cyanophyceae</taxon>
        <taxon>Nostocales</taxon>
        <taxon>Tolypothrichaceae</taxon>
        <taxon>Hassallia</taxon>
    </lineage>
</organism>
<sequence length="50" mass="5896">MSTTGYAYALSFFAKIQLRSILELCHEKISIYYDQRKTLSLPIQPQERSR</sequence>
<gene>
    <name evidence="1" type="ORF">PI95_012375</name>
</gene>
<dbReference type="AlphaFoldDB" id="A0A846HA57"/>
<evidence type="ECO:0000313" key="2">
    <source>
        <dbReference type="Proteomes" id="UP000031549"/>
    </source>
</evidence>
<dbReference type="RefSeq" id="WP_163518840.1">
    <property type="nucleotide sequence ID" value="NZ_JTCM02000021.1"/>
</dbReference>
<comment type="caution">
    <text evidence="1">The sequence shown here is derived from an EMBL/GenBank/DDBJ whole genome shotgun (WGS) entry which is preliminary data.</text>
</comment>
<name>A0A846HA57_9CYAN</name>
<accession>A0A846HA57</accession>
<reference evidence="1 2" key="1">
    <citation type="journal article" date="2015" name="Genome Announc.">
        <title>Draft Genome Sequence of Cyanobacterium Hassallia byssoidea Strain VB512170, Isolated from Monuments in India.</title>
        <authorList>
            <person name="Singh D."/>
            <person name="Chandrababunaidu M.M."/>
            <person name="Panda A."/>
            <person name="Sen D."/>
            <person name="Bhattacharyya S."/>
            <person name="Adhikary S.P."/>
            <person name="Tripathy S."/>
        </authorList>
    </citation>
    <scope>NUCLEOTIDE SEQUENCE [LARGE SCALE GENOMIC DNA]</scope>
    <source>
        <strain evidence="1 2">VB512170</strain>
    </source>
</reference>
<dbReference type="EMBL" id="JTCM02000021">
    <property type="protein sequence ID" value="NEU73341.1"/>
    <property type="molecule type" value="Genomic_DNA"/>
</dbReference>
<proteinExistence type="predicted"/>
<keyword evidence="2" id="KW-1185">Reference proteome</keyword>
<dbReference type="Proteomes" id="UP000031549">
    <property type="component" value="Unassembled WGS sequence"/>
</dbReference>